<dbReference type="SUPFAM" id="SSF53335">
    <property type="entry name" value="S-adenosyl-L-methionine-dependent methyltransferases"/>
    <property type="match status" value="1"/>
</dbReference>
<accession>A0ABT4RU66</accession>
<dbReference type="RefSeq" id="WP_202956038.1">
    <property type="nucleotide sequence ID" value="NZ_JAPCID010000065.1"/>
</dbReference>
<reference evidence="2" key="1">
    <citation type="submission" date="2022-10" db="EMBL/GenBank/DDBJ databases">
        <title>The WGS of Solirubrobacter sp. CPCC 204708.</title>
        <authorList>
            <person name="Jiang Z."/>
        </authorList>
    </citation>
    <scope>NUCLEOTIDE SEQUENCE</scope>
    <source>
        <strain evidence="2">CPCC 204708</strain>
    </source>
</reference>
<proteinExistence type="predicted"/>
<dbReference type="InterPro" id="IPR050508">
    <property type="entry name" value="Methyltransf_Superfamily"/>
</dbReference>
<keyword evidence="3" id="KW-1185">Reference proteome</keyword>
<sequence length="251" mass="27664">MSRGTSTTDVWDAFFSDFYLRAYASEERDAAAEAQALAAARLSGCPEGGELLDVPCGFGRHCVPLARAGYRVTGVDRSGALLDEARRRAAGERWPKFSQADYRELPFGDASFDAALNLFTSLGYLGDEEDAKVLAEIRRVLRPGGKLVLETMHRDHMVRTWSDNGWRLMGEGRVLLEQRTFDPAEGVAQTTQTLVEPDGTRESRTWSARVYAATELVALARAAGFAEVKCWGGFEYEPLSVGTRLMLVARS</sequence>
<dbReference type="GO" id="GO:0008168">
    <property type="term" value="F:methyltransferase activity"/>
    <property type="evidence" value="ECO:0007669"/>
    <property type="project" value="UniProtKB-KW"/>
</dbReference>
<keyword evidence="2" id="KW-0489">Methyltransferase</keyword>
<evidence type="ECO:0000313" key="3">
    <source>
        <dbReference type="Proteomes" id="UP001147700"/>
    </source>
</evidence>
<gene>
    <name evidence="2" type="ORF">OJ962_30135</name>
</gene>
<evidence type="ECO:0000259" key="1">
    <source>
        <dbReference type="Pfam" id="PF13649"/>
    </source>
</evidence>
<dbReference type="Pfam" id="PF13649">
    <property type="entry name" value="Methyltransf_25"/>
    <property type="match status" value="1"/>
</dbReference>
<name>A0ABT4RU66_9ACTN</name>
<comment type="caution">
    <text evidence="2">The sequence shown here is derived from an EMBL/GenBank/DDBJ whole genome shotgun (WGS) entry which is preliminary data.</text>
</comment>
<dbReference type="Gene3D" id="2.20.25.110">
    <property type="entry name" value="S-adenosyl-L-methionine-dependent methyltransferases"/>
    <property type="match status" value="1"/>
</dbReference>
<organism evidence="2 3">
    <name type="scientific">Solirubrobacter deserti</name>
    <dbReference type="NCBI Taxonomy" id="2282478"/>
    <lineage>
        <taxon>Bacteria</taxon>
        <taxon>Bacillati</taxon>
        <taxon>Actinomycetota</taxon>
        <taxon>Thermoleophilia</taxon>
        <taxon>Solirubrobacterales</taxon>
        <taxon>Solirubrobacteraceae</taxon>
        <taxon>Solirubrobacter</taxon>
    </lineage>
</organism>
<dbReference type="InterPro" id="IPR041698">
    <property type="entry name" value="Methyltransf_25"/>
</dbReference>
<dbReference type="GO" id="GO:0032259">
    <property type="term" value="P:methylation"/>
    <property type="evidence" value="ECO:0007669"/>
    <property type="project" value="UniProtKB-KW"/>
</dbReference>
<protein>
    <submittedName>
        <fullName evidence="2">Methyltransferase domain-containing protein</fullName>
    </submittedName>
</protein>
<dbReference type="EMBL" id="JAPCID010000065">
    <property type="protein sequence ID" value="MDA0141790.1"/>
    <property type="molecule type" value="Genomic_DNA"/>
</dbReference>
<keyword evidence="2" id="KW-0808">Transferase</keyword>
<evidence type="ECO:0000313" key="2">
    <source>
        <dbReference type="EMBL" id="MDA0141790.1"/>
    </source>
</evidence>
<dbReference type="CDD" id="cd02440">
    <property type="entry name" value="AdoMet_MTases"/>
    <property type="match status" value="1"/>
</dbReference>
<dbReference type="Proteomes" id="UP001147700">
    <property type="component" value="Unassembled WGS sequence"/>
</dbReference>
<dbReference type="PANTHER" id="PTHR42912">
    <property type="entry name" value="METHYLTRANSFERASE"/>
    <property type="match status" value="1"/>
</dbReference>
<dbReference type="Gene3D" id="3.40.50.150">
    <property type="entry name" value="Vaccinia Virus protein VP39"/>
    <property type="match status" value="1"/>
</dbReference>
<feature type="domain" description="Methyltransferase" evidence="1">
    <location>
        <begin position="52"/>
        <end position="145"/>
    </location>
</feature>
<dbReference type="InterPro" id="IPR029063">
    <property type="entry name" value="SAM-dependent_MTases_sf"/>
</dbReference>